<feature type="non-terminal residue" evidence="1">
    <location>
        <position position="84"/>
    </location>
</feature>
<evidence type="ECO:0000313" key="2">
    <source>
        <dbReference type="Proteomes" id="UP001432322"/>
    </source>
</evidence>
<dbReference type="AlphaFoldDB" id="A0AAV5WXK8"/>
<dbReference type="EMBL" id="BTSY01000007">
    <property type="protein sequence ID" value="GMT35370.1"/>
    <property type="molecule type" value="Genomic_DNA"/>
</dbReference>
<dbReference type="Proteomes" id="UP001432322">
    <property type="component" value="Unassembled WGS sequence"/>
</dbReference>
<organism evidence="1 2">
    <name type="scientific">Pristionchus fissidentatus</name>
    <dbReference type="NCBI Taxonomy" id="1538716"/>
    <lineage>
        <taxon>Eukaryota</taxon>
        <taxon>Metazoa</taxon>
        <taxon>Ecdysozoa</taxon>
        <taxon>Nematoda</taxon>
        <taxon>Chromadorea</taxon>
        <taxon>Rhabditida</taxon>
        <taxon>Rhabditina</taxon>
        <taxon>Diplogasteromorpha</taxon>
        <taxon>Diplogasteroidea</taxon>
        <taxon>Neodiplogasteridae</taxon>
        <taxon>Pristionchus</taxon>
    </lineage>
</organism>
<feature type="non-terminal residue" evidence="1">
    <location>
        <position position="1"/>
    </location>
</feature>
<gene>
    <name evidence="1" type="ORF">PFISCL1PPCAC_26667</name>
</gene>
<comment type="caution">
    <text evidence="1">The sequence shown here is derived from an EMBL/GenBank/DDBJ whole genome shotgun (WGS) entry which is preliminary data.</text>
</comment>
<proteinExistence type="predicted"/>
<protein>
    <submittedName>
        <fullName evidence="1">Uncharacterized protein</fullName>
    </submittedName>
</protein>
<reference evidence="1" key="1">
    <citation type="submission" date="2023-10" db="EMBL/GenBank/DDBJ databases">
        <title>Genome assembly of Pristionchus species.</title>
        <authorList>
            <person name="Yoshida K."/>
            <person name="Sommer R.J."/>
        </authorList>
    </citation>
    <scope>NUCLEOTIDE SEQUENCE</scope>
    <source>
        <strain evidence="1">RS5133</strain>
    </source>
</reference>
<keyword evidence="2" id="KW-1185">Reference proteome</keyword>
<sequence>PKVDKPHSTKLLLMIRTRTAGSSNPLTDTFKNRLMRKRRIQGNNQNCDGIHDSNARTRESSYVLSACSASQDHQRAEAWREKKV</sequence>
<evidence type="ECO:0000313" key="1">
    <source>
        <dbReference type="EMBL" id="GMT35370.1"/>
    </source>
</evidence>
<accession>A0AAV5WXK8</accession>
<name>A0AAV5WXK8_9BILA</name>